<gene>
    <name evidence="1" type="ORF">S01H1_38076</name>
</gene>
<dbReference type="AlphaFoldDB" id="X0UPE1"/>
<comment type="caution">
    <text evidence="1">The sequence shown here is derived from an EMBL/GenBank/DDBJ whole genome shotgun (WGS) entry which is preliminary data.</text>
</comment>
<protein>
    <submittedName>
        <fullName evidence="1">Uncharacterized protein</fullName>
    </submittedName>
</protein>
<sequence length="199" mass="22231">MTVSRERMRWGRGAAHAMVAAICLCPVLSGCGGAPPIEPTQIVDITIEDVRAPESQSAQASKLSVIPHADLGPERTRQILRDAEYRTFRPLWKLPLPGTAKVKGGGERRLALSRAPQGWIQIMGQWGYYRLRQESGKELFRLMKVCQRRCFDRAEDRAERITKDDGPHPIRIGGKYGYVAESGTVVIPPQFDDAMPFSE</sequence>
<accession>X0UPE1</accession>
<dbReference type="EMBL" id="BARS01023943">
    <property type="protein sequence ID" value="GAG02163.1"/>
    <property type="molecule type" value="Genomic_DNA"/>
</dbReference>
<reference evidence="1" key="1">
    <citation type="journal article" date="2014" name="Front. Microbiol.">
        <title>High frequency of phylogenetically diverse reductive dehalogenase-homologous genes in deep subseafloor sedimentary metagenomes.</title>
        <authorList>
            <person name="Kawai M."/>
            <person name="Futagami T."/>
            <person name="Toyoda A."/>
            <person name="Takaki Y."/>
            <person name="Nishi S."/>
            <person name="Hori S."/>
            <person name="Arai W."/>
            <person name="Tsubouchi T."/>
            <person name="Morono Y."/>
            <person name="Uchiyama I."/>
            <person name="Ito T."/>
            <person name="Fujiyama A."/>
            <person name="Inagaki F."/>
            <person name="Takami H."/>
        </authorList>
    </citation>
    <scope>NUCLEOTIDE SEQUENCE</scope>
    <source>
        <strain evidence="1">Expedition CK06-06</strain>
    </source>
</reference>
<dbReference type="PROSITE" id="PS51257">
    <property type="entry name" value="PROKAR_LIPOPROTEIN"/>
    <property type="match status" value="1"/>
</dbReference>
<feature type="non-terminal residue" evidence="1">
    <location>
        <position position="199"/>
    </location>
</feature>
<evidence type="ECO:0000313" key="1">
    <source>
        <dbReference type="EMBL" id="GAG02163.1"/>
    </source>
</evidence>
<dbReference type="InterPro" id="IPR032774">
    <property type="entry name" value="WG_beta_rep"/>
</dbReference>
<organism evidence="1">
    <name type="scientific">marine sediment metagenome</name>
    <dbReference type="NCBI Taxonomy" id="412755"/>
    <lineage>
        <taxon>unclassified sequences</taxon>
        <taxon>metagenomes</taxon>
        <taxon>ecological metagenomes</taxon>
    </lineage>
</organism>
<dbReference type="Pfam" id="PF14903">
    <property type="entry name" value="WG_beta_rep"/>
    <property type="match status" value="1"/>
</dbReference>
<proteinExistence type="predicted"/>
<name>X0UPE1_9ZZZZ</name>